<dbReference type="OrthoDB" id="434648at2759"/>
<dbReference type="GO" id="GO:0046872">
    <property type="term" value="F:metal ion binding"/>
    <property type="evidence" value="ECO:0007669"/>
    <property type="project" value="InterPro"/>
</dbReference>
<evidence type="ECO:0000256" key="2">
    <source>
        <dbReference type="ARBA" id="ARBA00022741"/>
    </source>
</evidence>
<dbReference type="SMART" id="SM01209">
    <property type="entry name" value="GARS_A"/>
    <property type="match status" value="1"/>
</dbReference>
<comment type="caution">
    <text evidence="7">The sequence shown here is derived from an EMBL/GenBank/DDBJ whole genome shotgun (WGS) entry which is preliminary data.</text>
</comment>
<evidence type="ECO:0000313" key="7">
    <source>
        <dbReference type="EMBL" id="GIM11744.1"/>
    </source>
</evidence>
<dbReference type="GO" id="GO:0016874">
    <property type="term" value="F:ligase activity"/>
    <property type="evidence" value="ECO:0007669"/>
    <property type="project" value="UniProtKB-KW"/>
</dbReference>
<evidence type="ECO:0000259" key="5">
    <source>
        <dbReference type="PROSITE" id="PS50975"/>
    </source>
</evidence>
<gene>
    <name evidence="6" type="ORF">Vretifemale_5384</name>
    <name evidence="7" type="ORF">Vretimale_15188</name>
</gene>
<dbReference type="SUPFAM" id="SSF56059">
    <property type="entry name" value="Glutathione synthetase ATP-binding domain-like"/>
    <property type="match status" value="1"/>
</dbReference>
<accession>A0A8J4GQB4</accession>
<dbReference type="PANTHER" id="PTHR43585:SF2">
    <property type="entry name" value="ATP-GRASP ENZYME FSQD"/>
    <property type="match status" value="1"/>
</dbReference>
<dbReference type="AlphaFoldDB" id="A0A8J4GQB4"/>
<organism evidence="7 8">
    <name type="scientific">Volvox reticuliferus</name>
    <dbReference type="NCBI Taxonomy" id="1737510"/>
    <lineage>
        <taxon>Eukaryota</taxon>
        <taxon>Viridiplantae</taxon>
        <taxon>Chlorophyta</taxon>
        <taxon>core chlorophytes</taxon>
        <taxon>Chlorophyceae</taxon>
        <taxon>CS clade</taxon>
        <taxon>Chlamydomonadales</taxon>
        <taxon>Volvocaceae</taxon>
        <taxon>Volvox</taxon>
    </lineage>
</organism>
<dbReference type="InterPro" id="IPR011761">
    <property type="entry name" value="ATP-grasp"/>
</dbReference>
<dbReference type="PANTHER" id="PTHR43585">
    <property type="entry name" value="FUMIPYRROLE BIOSYNTHESIS PROTEIN C"/>
    <property type="match status" value="1"/>
</dbReference>
<dbReference type="Gene3D" id="3.30.470.20">
    <property type="entry name" value="ATP-grasp fold, B domain"/>
    <property type="match status" value="1"/>
</dbReference>
<evidence type="ECO:0000313" key="6">
    <source>
        <dbReference type="EMBL" id="GIL75658.1"/>
    </source>
</evidence>
<keyword evidence="1" id="KW-0436">Ligase</keyword>
<dbReference type="InterPro" id="IPR041472">
    <property type="entry name" value="BL00235/CARNS1_N"/>
</dbReference>
<keyword evidence="3 4" id="KW-0067">ATP-binding</keyword>
<evidence type="ECO:0000256" key="4">
    <source>
        <dbReference type="PROSITE-ProRule" id="PRU00409"/>
    </source>
</evidence>
<proteinExistence type="predicted"/>
<dbReference type="GO" id="GO:0005524">
    <property type="term" value="F:ATP binding"/>
    <property type="evidence" value="ECO:0007669"/>
    <property type="project" value="UniProtKB-UniRule"/>
</dbReference>
<dbReference type="Gene3D" id="3.40.50.20">
    <property type="match status" value="1"/>
</dbReference>
<reference evidence="7" key="1">
    <citation type="journal article" date="2021" name="Proc. Natl. Acad. Sci. U.S.A.">
        <title>Three genomes in the algal genus Volvox reveal the fate of a haploid sex-determining region after a transition to homothallism.</title>
        <authorList>
            <person name="Yamamoto K."/>
            <person name="Hamaji T."/>
            <person name="Kawai-Toyooka H."/>
            <person name="Matsuzaki R."/>
            <person name="Takahashi F."/>
            <person name="Nishimura Y."/>
            <person name="Kawachi M."/>
            <person name="Noguchi H."/>
            <person name="Minakuchi Y."/>
            <person name="Umen J.G."/>
            <person name="Toyoda A."/>
            <person name="Nozaki H."/>
        </authorList>
    </citation>
    <scope>NUCLEOTIDE SEQUENCE</scope>
    <source>
        <strain evidence="7">NIES-3785</strain>
        <strain evidence="6">NIES-3786</strain>
    </source>
</reference>
<feature type="domain" description="ATP-grasp" evidence="5">
    <location>
        <begin position="312"/>
        <end position="531"/>
    </location>
</feature>
<dbReference type="Proteomes" id="UP000747110">
    <property type="component" value="Unassembled WGS sequence"/>
</dbReference>
<evidence type="ECO:0000313" key="8">
    <source>
        <dbReference type="Proteomes" id="UP000722791"/>
    </source>
</evidence>
<evidence type="ECO:0000313" key="9">
    <source>
        <dbReference type="Proteomes" id="UP000747110"/>
    </source>
</evidence>
<name>A0A8J4GQB4_9CHLO</name>
<dbReference type="EMBL" id="BNCQ01000040">
    <property type="protein sequence ID" value="GIM11744.1"/>
    <property type="molecule type" value="Genomic_DNA"/>
</dbReference>
<dbReference type="PROSITE" id="PS50975">
    <property type="entry name" value="ATP_GRASP"/>
    <property type="match status" value="1"/>
</dbReference>
<feature type="non-terminal residue" evidence="7">
    <location>
        <position position="632"/>
    </location>
</feature>
<sequence length="632" mass="68535">REKLVMKKSALSAALAGGAPASAPTIATPAQNKGTFLDPSAFPCIEYADVIDGVKTVDDLGATAEQLGNLDIAEVAIVGSAPTNVLLDGVPLADYPLNPRRRRAGEETTPDVAASLGTYDNAPLQTSSSLSSNYLSKAIIGSLPKGLTNEDKMKILQALPLSPSRALLKEMNVDVVSSRTSDGRSLRRQVLKGAVIVFVTAGYSGKRFIFEKAKELGIRTVVLDGPDSWIQILEKDGVIEKFIPVDFTDVDTVFDRCLQVIRGVRNTIGELDGITTFCEMAVPLASRLAEKLGLPCNSPEAVDNARDKHATREIMARAGLPTPKHFKVVSEEDVAKAAAHVGFPAVIKPISGAASIGVIRANNEDDLLKAFRRVQHDMSRVRVVAGALVEGDEEGIDAAGNAKGWIHLELMVEEYLDGYEVDCDLVFDNGRPVYGAITDNWPTVEPYFNETGSNCPSVLPKAKQIELLELSVRSVQALGFKLGVFHVESKYTSRGARLIEVNCRMGGGPVRDTNLLVWGVDLVEEHLMACAGIPVRPPVVRRPLKQMAEYTINAQKTGHLTSVDFLERFRARDGVLYARPLVQPGAKCHCVADGLPTWLCELMVVRPDVRQAIAIIKQMEEEINKELETLIV</sequence>
<evidence type="ECO:0000256" key="3">
    <source>
        <dbReference type="ARBA" id="ARBA00022840"/>
    </source>
</evidence>
<dbReference type="Pfam" id="PF13535">
    <property type="entry name" value="ATP-grasp_4"/>
    <property type="match status" value="1"/>
</dbReference>
<dbReference type="EMBL" id="BNCP01000007">
    <property type="protein sequence ID" value="GIL75658.1"/>
    <property type="molecule type" value="Genomic_DNA"/>
</dbReference>
<keyword evidence="9" id="KW-1185">Reference proteome</keyword>
<keyword evidence="2 4" id="KW-0547">Nucleotide-binding</keyword>
<dbReference type="InterPro" id="IPR052032">
    <property type="entry name" value="ATP-dep_AA_Ligase"/>
</dbReference>
<protein>
    <recommendedName>
        <fullName evidence="5">ATP-grasp domain-containing protein</fullName>
    </recommendedName>
</protein>
<dbReference type="Proteomes" id="UP000722791">
    <property type="component" value="Unassembled WGS sequence"/>
</dbReference>
<evidence type="ECO:0000256" key="1">
    <source>
        <dbReference type="ARBA" id="ARBA00022598"/>
    </source>
</evidence>
<dbReference type="Pfam" id="PF18130">
    <property type="entry name" value="ATPgrasp_N"/>
    <property type="match status" value="1"/>
</dbReference>